<gene>
    <name evidence="4" type="ORF">BE18_40250</name>
</gene>
<reference evidence="4 5" key="1">
    <citation type="submission" date="2014-02" db="EMBL/GenBank/DDBJ databases">
        <title>The small core and large imbalanced accessory genome model reveals a collaborative survival strategy of Sorangium cellulosum strains in nature.</title>
        <authorList>
            <person name="Han K."/>
            <person name="Peng R."/>
            <person name="Blom J."/>
            <person name="Li Y.-Z."/>
        </authorList>
    </citation>
    <scope>NUCLEOTIDE SEQUENCE [LARGE SCALE GENOMIC DNA]</scope>
    <source>
        <strain evidence="4 5">So0149</strain>
    </source>
</reference>
<feature type="transmembrane region" description="Helical" evidence="3">
    <location>
        <begin position="6"/>
        <end position="29"/>
    </location>
</feature>
<name>A0A150RNR8_SORCE</name>
<evidence type="ECO:0000313" key="5">
    <source>
        <dbReference type="Proteomes" id="UP000075515"/>
    </source>
</evidence>
<feature type="non-terminal residue" evidence="4">
    <location>
        <position position="92"/>
    </location>
</feature>
<protein>
    <submittedName>
        <fullName evidence="4">Uncharacterized protein</fullName>
    </submittedName>
</protein>
<dbReference type="Proteomes" id="UP000075515">
    <property type="component" value="Unassembled WGS sequence"/>
</dbReference>
<dbReference type="EMBL" id="JEMC01003422">
    <property type="protein sequence ID" value="KYF81388.1"/>
    <property type="molecule type" value="Genomic_DNA"/>
</dbReference>
<comment type="caution">
    <text evidence="4">The sequence shown here is derived from an EMBL/GenBank/DDBJ whole genome shotgun (WGS) entry which is preliminary data.</text>
</comment>
<evidence type="ECO:0000313" key="4">
    <source>
        <dbReference type="EMBL" id="KYF81388.1"/>
    </source>
</evidence>
<keyword evidence="3" id="KW-1133">Transmembrane helix</keyword>
<feature type="coiled-coil region" evidence="1">
    <location>
        <begin position="28"/>
        <end position="55"/>
    </location>
</feature>
<evidence type="ECO:0000256" key="3">
    <source>
        <dbReference type="SAM" id="Phobius"/>
    </source>
</evidence>
<evidence type="ECO:0000256" key="1">
    <source>
        <dbReference type="SAM" id="Coils"/>
    </source>
</evidence>
<accession>A0A150RNR8</accession>
<dbReference type="AlphaFoldDB" id="A0A150RNR8"/>
<keyword evidence="3" id="KW-0472">Membrane</keyword>
<keyword evidence="1" id="KW-0175">Coiled coil</keyword>
<sequence>MGAGIVVFFGLALVGYLLVAPLVAFVFAVRANRRNEDLLLRIHALEHRLAELSGQRGRLEPIAAVESPRNAHPVEPARAAQDALTPPSVAPP</sequence>
<feature type="region of interest" description="Disordered" evidence="2">
    <location>
        <begin position="66"/>
        <end position="92"/>
    </location>
</feature>
<proteinExistence type="predicted"/>
<keyword evidence="3" id="KW-0812">Transmembrane</keyword>
<organism evidence="4 5">
    <name type="scientific">Sorangium cellulosum</name>
    <name type="common">Polyangium cellulosum</name>
    <dbReference type="NCBI Taxonomy" id="56"/>
    <lineage>
        <taxon>Bacteria</taxon>
        <taxon>Pseudomonadati</taxon>
        <taxon>Myxococcota</taxon>
        <taxon>Polyangia</taxon>
        <taxon>Polyangiales</taxon>
        <taxon>Polyangiaceae</taxon>
        <taxon>Sorangium</taxon>
    </lineage>
</organism>
<evidence type="ECO:0000256" key="2">
    <source>
        <dbReference type="SAM" id="MobiDB-lite"/>
    </source>
</evidence>